<dbReference type="Proteomes" id="UP001596203">
    <property type="component" value="Unassembled WGS sequence"/>
</dbReference>
<dbReference type="InterPro" id="IPR024520">
    <property type="entry name" value="DUF3558"/>
</dbReference>
<sequence length="201" mass="20631">MAQGDSEPGSRRRPRWRTTMAAALVAASVMVAGCGGEGDGDEPRTAGTTPASTVTTPAQAATPSTTVAGPAATLAELARQPCRALDQQDSGKLGIIIEGSETDLDGKSCQWGILDGVVAFTPYPSVDQTAAKEFRHLKQIKIDGHRAVQGTTARGGCTTLVAIGARQSFRLIASPLGEDAAGSKSCPRNTTFATAILAHLG</sequence>
<proteinExistence type="predicted"/>
<name>A0ABW1KD32_9ACTN</name>
<accession>A0ABW1KD32</accession>
<protein>
    <submittedName>
        <fullName evidence="2">DUF3558 family protein</fullName>
    </submittedName>
</protein>
<evidence type="ECO:0000313" key="3">
    <source>
        <dbReference type="Proteomes" id="UP001596203"/>
    </source>
</evidence>
<dbReference type="Pfam" id="PF12079">
    <property type="entry name" value="DUF3558"/>
    <property type="match status" value="1"/>
</dbReference>
<evidence type="ECO:0000256" key="1">
    <source>
        <dbReference type="SAM" id="MobiDB-lite"/>
    </source>
</evidence>
<keyword evidence="3" id="KW-1185">Reference proteome</keyword>
<feature type="region of interest" description="Disordered" evidence="1">
    <location>
        <begin position="34"/>
        <end position="65"/>
    </location>
</feature>
<dbReference type="RefSeq" id="WP_377425426.1">
    <property type="nucleotide sequence ID" value="NZ_JBHSPR010000020.1"/>
</dbReference>
<evidence type="ECO:0000313" key="2">
    <source>
        <dbReference type="EMBL" id="MFC6019470.1"/>
    </source>
</evidence>
<dbReference type="EMBL" id="JBHSPR010000020">
    <property type="protein sequence ID" value="MFC6019470.1"/>
    <property type="molecule type" value="Genomic_DNA"/>
</dbReference>
<comment type="caution">
    <text evidence="2">The sequence shown here is derived from an EMBL/GenBank/DDBJ whole genome shotgun (WGS) entry which is preliminary data.</text>
</comment>
<reference evidence="3" key="1">
    <citation type="journal article" date="2019" name="Int. J. Syst. Evol. Microbiol.">
        <title>The Global Catalogue of Microorganisms (GCM) 10K type strain sequencing project: providing services to taxonomists for standard genome sequencing and annotation.</title>
        <authorList>
            <consortium name="The Broad Institute Genomics Platform"/>
            <consortium name="The Broad Institute Genome Sequencing Center for Infectious Disease"/>
            <person name="Wu L."/>
            <person name="Ma J."/>
        </authorList>
    </citation>
    <scope>NUCLEOTIDE SEQUENCE [LARGE SCALE GENOMIC DNA]</scope>
    <source>
        <strain evidence="3">ZS-35-S2</strain>
    </source>
</reference>
<feature type="compositionally biased region" description="Low complexity" evidence="1">
    <location>
        <begin position="45"/>
        <end position="65"/>
    </location>
</feature>
<gene>
    <name evidence="2" type="ORF">ACFP2T_25085</name>
</gene>
<organism evidence="2 3">
    <name type="scientific">Plantactinospora solaniradicis</name>
    <dbReference type="NCBI Taxonomy" id="1723736"/>
    <lineage>
        <taxon>Bacteria</taxon>
        <taxon>Bacillati</taxon>
        <taxon>Actinomycetota</taxon>
        <taxon>Actinomycetes</taxon>
        <taxon>Micromonosporales</taxon>
        <taxon>Micromonosporaceae</taxon>
        <taxon>Plantactinospora</taxon>
    </lineage>
</organism>